<dbReference type="CDD" id="cd17040">
    <property type="entry name" value="Ubl_MoaD_like"/>
    <property type="match status" value="1"/>
</dbReference>
<keyword evidence="1" id="KW-0547">Nucleotide-binding</keyword>
<dbReference type="Proteomes" id="UP000237911">
    <property type="component" value="Unassembled WGS sequence"/>
</dbReference>
<evidence type="ECO:0000256" key="3">
    <source>
        <dbReference type="ARBA" id="ARBA00024247"/>
    </source>
</evidence>
<reference evidence="4 5" key="1">
    <citation type="submission" date="2018-02" db="EMBL/GenBank/DDBJ databases">
        <title>Draft genome sequence of Mycobacterium virginiense isolated from mud of a swine farm in Japan.</title>
        <authorList>
            <person name="Ohya K."/>
        </authorList>
    </citation>
    <scope>NUCLEOTIDE SEQUENCE [LARGE SCALE GENOMIC DNA]</scope>
    <source>
        <strain evidence="4 5">GF75</strain>
    </source>
</reference>
<dbReference type="GO" id="GO:0006777">
    <property type="term" value="P:Mo-molybdopterin cofactor biosynthetic process"/>
    <property type="evidence" value="ECO:0007669"/>
    <property type="project" value="InterPro"/>
</dbReference>
<dbReference type="GO" id="GO:0000166">
    <property type="term" value="F:nucleotide binding"/>
    <property type="evidence" value="ECO:0007669"/>
    <property type="project" value="UniProtKB-KW"/>
</dbReference>
<dbReference type="InterPro" id="IPR016155">
    <property type="entry name" value="Mopterin_synth/thiamin_S_b"/>
</dbReference>
<dbReference type="PANTHER" id="PTHR33359">
    <property type="entry name" value="MOLYBDOPTERIN SYNTHASE SULFUR CARRIER SUBUNIT"/>
    <property type="match status" value="1"/>
</dbReference>
<dbReference type="GO" id="GO:1990133">
    <property type="term" value="C:molybdopterin adenylyltransferase complex"/>
    <property type="evidence" value="ECO:0007669"/>
    <property type="project" value="TreeGrafter"/>
</dbReference>
<sequence length="93" mass="9423">MTHQTDVTDTGVAVTVRYFAAARAAAGAESETVSVPAGGGVAALAQTLAARNERLAAVLSRCSYLRDGVAVRDHEAALQPGETVDVLPPFAGG</sequence>
<comment type="similarity">
    <text evidence="2">Belongs to the MoaD family.</text>
</comment>
<dbReference type="InterPro" id="IPR003749">
    <property type="entry name" value="ThiS/MoaD-like"/>
</dbReference>
<dbReference type="AlphaFoldDB" id="A0A9X7IJE8"/>
<evidence type="ECO:0000256" key="1">
    <source>
        <dbReference type="ARBA" id="ARBA00022741"/>
    </source>
</evidence>
<gene>
    <name evidence="4" type="ORF">C5U48_20875</name>
</gene>
<name>A0A9X7IJE8_9MYCO</name>
<dbReference type="InterPro" id="IPR044672">
    <property type="entry name" value="MOCS2A"/>
</dbReference>
<organism evidence="4 5">
    <name type="scientific">Mycolicibacter virginiensis</name>
    <dbReference type="NCBI Taxonomy" id="1795032"/>
    <lineage>
        <taxon>Bacteria</taxon>
        <taxon>Bacillati</taxon>
        <taxon>Actinomycetota</taxon>
        <taxon>Actinomycetes</taxon>
        <taxon>Mycobacteriales</taxon>
        <taxon>Mycobacteriaceae</taxon>
        <taxon>Mycolicibacter</taxon>
    </lineage>
</organism>
<dbReference type="EMBL" id="PUEV01000106">
    <property type="protein sequence ID" value="PQM50329.1"/>
    <property type="molecule type" value="Genomic_DNA"/>
</dbReference>
<dbReference type="PANTHER" id="PTHR33359:SF1">
    <property type="entry name" value="MOLYBDOPTERIN SYNTHASE SULFUR CARRIER SUBUNIT"/>
    <property type="match status" value="1"/>
</dbReference>
<evidence type="ECO:0000313" key="5">
    <source>
        <dbReference type="Proteomes" id="UP000237911"/>
    </source>
</evidence>
<evidence type="ECO:0000313" key="4">
    <source>
        <dbReference type="EMBL" id="PQM50329.1"/>
    </source>
</evidence>
<dbReference type="RefSeq" id="WP_105295746.1">
    <property type="nucleotide sequence ID" value="NZ_CP092430.2"/>
</dbReference>
<dbReference type="InterPro" id="IPR012675">
    <property type="entry name" value="Beta-grasp_dom_sf"/>
</dbReference>
<dbReference type="SUPFAM" id="SSF54285">
    <property type="entry name" value="MoaD/ThiS"/>
    <property type="match status" value="1"/>
</dbReference>
<keyword evidence="5" id="KW-1185">Reference proteome</keyword>
<dbReference type="Gene3D" id="3.10.20.30">
    <property type="match status" value="1"/>
</dbReference>
<proteinExistence type="inferred from homology"/>
<dbReference type="Pfam" id="PF02597">
    <property type="entry name" value="ThiS"/>
    <property type="match status" value="1"/>
</dbReference>
<evidence type="ECO:0000256" key="2">
    <source>
        <dbReference type="ARBA" id="ARBA00024200"/>
    </source>
</evidence>
<comment type="caution">
    <text evidence="4">The sequence shown here is derived from an EMBL/GenBank/DDBJ whole genome shotgun (WGS) entry which is preliminary data.</text>
</comment>
<protein>
    <recommendedName>
        <fullName evidence="3">Molybdopterin synthase sulfur carrier subunit</fullName>
    </recommendedName>
</protein>
<accession>A0A9X7IJE8</accession>